<keyword evidence="2" id="KW-0472">Membrane</keyword>
<feature type="transmembrane region" description="Helical" evidence="2">
    <location>
        <begin position="86"/>
        <end position="111"/>
    </location>
</feature>
<dbReference type="EMBL" id="FUZQ01000002">
    <property type="protein sequence ID" value="SKC51335.1"/>
    <property type="molecule type" value="Genomic_DNA"/>
</dbReference>
<accession>A0A1T5JIW8</accession>
<evidence type="ECO:0000313" key="3">
    <source>
        <dbReference type="EMBL" id="SKC51335.1"/>
    </source>
</evidence>
<gene>
    <name evidence="3" type="ORF">SAMN04324258_1438</name>
</gene>
<dbReference type="STRING" id="526729.SAMN04324258_1438"/>
<dbReference type="Proteomes" id="UP000189777">
    <property type="component" value="Unassembled WGS sequence"/>
</dbReference>
<organism evidence="3 4">
    <name type="scientific">Krasilnikoviella flava</name>
    <dbReference type="NCBI Taxonomy" id="526729"/>
    <lineage>
        <taxon>Bacteria</taxon>
        <taxon>Bacillati</taxon>
        <taxon>Actinomycetota</taxon>
        <taxon>Actinomycetes</taxon>
        <taxon>Micrococcales</taxon>
        <taxon>Promicromonosporaceae</taxon>
        <taxon>Krasilnikoviella</taxon>
    </lineage>
</organism>
<sequence length="236" mass="23965">MSQTVPPAQGIPVPPAPGQPMPGAPAQAPNRGNALAVTGFVLALVGFLLCLVPVVNVFAIVLAVVGLVLAVIGLVKTRKGAPRKGLAVAGIVLAVLGGVGGGVSAAVYGAAADAAIETLDDASADLDKMTGDATEQVLAEDVSVEIGDFTAEEDEFGLVTTGLPVTLTNTSDETQSFMVTIDALDESGNRVAQDIAYSNELAAGQSEKVDLFQFVERGDLDAMRSATFEVVEATAL</sequence>
<keyword evidence="2" id="KW-1133">Transmembrane helix</keyword>
<dbReference type="NCBIfam" id="NF038353">
    <property type="entry name" value="FxLYD_dom"/>
    <property type="match status" value="1"/>
</dbReference>
<protein>
    <recommendedName>
        <fullName evidence="5">DUF4190 domain-containing protein</fullName>
    </recommendedName>
</protein>
<reference evidence="3 4" key="1">
    <citation type="submission" date="2017-02" db="EMBL/GenBank/DDBJ databases">
        <authorList>
            <person name="Peterson S.W."/>
        </authorList>
    </citation>
    <scope>NUCLEOTIDE SEQUENCE [LARGE SCALE GENOMIC DNA]</scope>
    <source>
        <strain evidence="3 4">DSM 21481</strain>
    </source>
</reference>
<dbReference type="RefSeq" id="WP_139820773.1">
    <property type="nucleotide sequence ID" value="NZ_FUZQ01000002.1"/>
</dbReference>
<feature type="compositionally biased region" description="Pro residues" evidence="1">
    <location>
        <begin position="12"/>
        <end position="23"/>
    </location>
</feature>
<dbReference type="OrthoDB" id="4744302at2"/>
<feature type="region of interest" description="Disordered" evidence="1">
    <location>
        <begin position="1"/>
        <end position="28"/>
    </location>
</feature>
<evidence type="ECO:0000256" key="2">
    <source>
        <dbReference type="SAM" id="Phobius"/>
    </source>
</evidence>
<keyword evidence="4" id="KW-1185">Reference proteome</keyword>
<dbReference type="AlphaFoldDB" id="A0A1T5JIW8"/>
<keyword evidence="2" id="KW-0812">Transmembrane</keyword>
<dbReference type="InterPro" id="IPR047676">
    <property type="entry name" value="FxLYD_dom"/>
</dbReference>
<evidence type="ECO:0008006" key="5">
    <source>
        <dbReference type="Google" id="ProtNLM"/>
    </source>
</evidence>
<evidence type="ECO:0000313" key="4">
    <source>
        <dbReference type="Proteomes" id="UP000189777"/>
    </source>
</evidence>
<feature type="compositionally biased region" description="Low complexity" evidence="1">
    <location>
        <begin position="1"/>
        <end position="11"/>
    </location>
</feature>
<feature type="transmembrane region" description="Helical" evidence="2">
    <location>
        <begin position="41"/>
        <end position="74"/>
    </location>
</feature>
<evidence type="ECO:0000256" key="1">
    <source>
        <dbReference type="SAM" id="MobiDB-lite"/>
    </source>
</evidence>
<name>A0A1T5JIW8_9MICO</name>
<proteinExistence type="predicted"/>